<dbReference type="SUPFAM" id="SSF48452">
    <property type="entry name" value="TPR-like"/>
    <property type="match status" value="1"/>
</dbReference>
<accession>A0ABR7D4W0</accession>
<name>A0ABR7D4W0_9BACT</name>
<dbReference type="InterPro" id="IPR033985">
    <property type="entry name" value="SusD-like_N"/>
</dbReference>
<evidence type="ECO:0000259" key="6">
    <source>
        <dbReference type="Pfam" id="PF07980"/>
    </source>
</evidence>
<evidence type="ECO:0000259" key="7">
    <source>
        <dbReference type="Pfam" id="PF14322"/>
    </source>
</evidence>
<reference evidence="8 9" key="1">
    <citation type="submission" date="2020-08" db="EMBL/GenBank/DDBJ databases">
        <title>Genome public.</title>
        <authorList>
            <person name="Liu C."/>
            <person name="Sun Q."/>
        </authorList>
    </citation>
    <scope>NUCLEOTIDE SEQUENCE [LARGE SCALE GENOMIC DNA]</scope>
    <source>
        <strain evidence="8 9">NSJ-56</strain>
    </source>
</reference>
<evidence type="ECO:0000313" key="8">
    <source>
        <dbReference type="EMBL" id="MBC5622998.1"/>
    </source>
</evidence>
<organism evidence="8 9">
    <name type="scientific">Butyricimonas hominis</name>
    <dbReference type="NCBI Taxonomy" id="2763032"/>
    <lineage>
        <taxon>Bacteria</taxon>
        <taxon>Pseudomonadati</taxon>
        <taxon>Bacteroidota</taxon>
        <taxon>Bacteroidia</taxon>
        <taxon>Bacteroidales</taxon>
        <taxon>Odoribacteraceae</taxon>
        <taxon>Butyricimonas</taxon>
    </lineage>
</organism>
<keyword evidence="5" id="KW-0998">Cell outer membrane</keyword>
<protein>
    <submittedName>
        <fullName evidence="8">RagB/SusD family nutrient uptake outer membrane protein</fullName>
    </submittedName>
</protein>
<evidence type="ECO:0000256" key="2">
    <source>
        <dbReference type="ARBA" id="ARBA00006275"/>
    </source>
</evidence>
<comment type="caution">
    <text evidence="8">The sequence shown here is derived from an EMBL/GenBank/DDBJ whole genome shotgun (WGS) entry which is preliminary data.</text>
</comment>
<dbReference type="RefSeq" id="WP_186977948.1">
    <property type="nucleotide sequence ID" value="NZ_JACOOH010000008.1"/>
</dbReference>
<evidence type="ECO:0000256" key="5">
    <source>
        <dbReference type="ARBA" id="ARBA00023237"/>
    </source>
</evidence>
<evidence type="ECO:0000256" key="3">
    <source>
        <dbReference type="ARBA" id="ARBA00022729"/>
    </source>
</evidence>
<comment type="subcellular location">
    <subcellularLocation>
        <location evidence="1">Cell outer membrane</location>
    </subcellularLocation>
</comment>
<dbReference type="Proteomes" id="UP000646484">
    <property type="component" value="Unassembled WGS sequence"/>
</dbReference>
<dbReference type="InterPro" id="IPR011990">
    <property type="entry name" value="TPR-like_helical_dom_sf"/>
</dbReference>
<dbReference type="EMBL" id="JACOOH010000008">
    <property type="protein sequence ID" value="MBC5622998.1"/>
    <property type="molecule type" value="Genomic_DNA"/>
</dbReference>
<dbReference type="Pfam" id="PF14322">
    <property type="entry name" value="SusD-like_3"/>
    <property type="match status" value="1"/>
</dbReference>
<proteinExistence type="inferred from homology"/>
<dbReference type="PROSITE" id="PS51257">
    <property type="entry name" value="PROKAR_LIPOPROTEIN"/>
    <property type="match status" value="1"/>
</dbReference>
<dbReference type="Pfam" id="PF07980">
    <property type="entry name" value="SusD_RagB"/>
    <property type="match status" value="1"/>
</dbReference>
<keyword evidence="9" id="KW-1185">Reference proteome</keyword>
<dbReference type="InterPro" id="IPR012944">
    <property type="entry name" value="SusD_RagB_dom"/>
</dbReference>
<comment type="similarity">
    <text evidence="2">Belongs to the SusD family.</text>
</comment>
<keyword evidence="3" id="KW-0732">Signal</keyword>
<feature type="domain" description="RagB/SusD" evidence="6">
    <location>
        <begin position="345"/>
        <end position="486"/>
    </location>
</feature>
<evidence type="ECO:0000256" key="4">
    <source>
        <dbReference type="ARBA" id="ARBA00023136"/>
    </source>
</evidence>
<gene>
    <name evidence="8" type="ORF">H8S64_18040</name>
</gene>
<evidence type="ECO:0000313" key="9">
    <source>
        <dbReference type="Proteomes" id="UP000646484"/>
    </source>
</evidence>
<feature type="domain" description="SusD-like N-terminal" evidence="7">
    <location>
        <begin position="21"/>
        <end position="206"/>
    </location>
</feature>
<sequence length="490" mass="56523">MRKFIYLISFLLVLGVTSCKEFLNVTPKNVISMEDLQSIKQALSSFLYGMPAEGDGHTKMVRNPFSRFREDIPMVSYASEVDLYLLAADDAGMTVEDVEQADWRSEGTQGFWRRYYGPIGLMNLYIHEAKTAAGEEDMRDYVMGEAYVVRAYCFFKLVQYFAPYDNNELGIPLCLNSYDDFEDVDLSRAPQTKVYAQILSDLHEAEIRLERTPMRSSFNRMYDTHVVNRLFAQVYLFKALSPAAEADDWKNAILYASKETDGAELEKNPDNLSRLFDAETQNSAVANTEAALRIRFDGTAMSNSYFYRNLLVDEEFLSTHFPETEGDIRNEYSFGRRSISMPGVGTQSRKYFNKYNIYGATYGNIFIGFRLAEAFLIQAEALVMTNQLDEAKAILERFKEARYTGIYTTPSDKEGLLQDIYRERRKEFVGEEDYNWMDMKRLGVKTERTIMGQTYTLNGAGDYRYTFPIPTSELENNKQLKQNPVWQLKD</sequence>
<dbReference type="Gene3D" id="1.25.40.390">
    <property type="match status" value="1"/>
</dbReference>
<evidence type="ECO:0000256" key="1">
    <source>
        <dbReference type="ARBA" id="ARBA00004442"/>
    </source>
</evidence>
<keyword evidence="4" id="KW-0472">Membrane</keyword>